<organism evidence="1">
    <name type="scientific">Lepeophtheirus salmonis</name>
    <name type="common">Salmon louse</name>
    <name type="synonym">Caligus salmonis</name>
    <dbReference type="NCBI Taxonomy" id="72036"/>
    <lineage>
        <taxon>Eukaryota</taxon>
        <taxon>Metazoa</taxon>
        <taxon>Ecdysozoa</taxon>
        <taxon>Arthropoda</taxon>
        <taxon>Crustacea</taxon>
        <taxon>Multicrustacea</taxon>
        <taxon>Hexanauplia</taxon>
        <taxon>Copepoda</taxon>
        <taxon>Siphonostomatoida</taxon>
        <taxon>Caligidae</taxon>
        <taxon>Lepeophtheirus</taxon>
    </lineage>
</organism>
<evidence type="ECO:0000313" key="1">
    <source>
        <dbReference type="EMBL" id="CDW18562.1"/>
    </source>
</evidence>
<sequence>MHTYMSINYRYRMCLTIRIVIRVAYNPSCNFTYLYQKPQIIDHLLCVYIISAYGVIDTPF</sequence>
<dbReference type="EMBL" id="HACA01001201">
    <property type="protein sequence ID" value="CDW18562.1"/>
    <property type="molecule type" value="Transcribed_RNA"/>
</dbReference>
<dbReference type="AlphaFoldDB" id="A0A0K2SYV7"/>
<accession>A0A0K2SYV7</accession>
<protein>
    <submittedName>
        <fullName evidence="1">Uncharacterized protein</fullName>
    </submittedName>
</protein>
<proteinExistence type="predicted"/>
<name>A0A0K2SYV7_LEPSM</name>
<reference evidence="1" key="1">
    <citation type="submission" date="2014-05" db="EMBL/GenBank/DDBJ databases">
        <authorList>
            <person name="Chronopoulou M."/>
        </authorList>
    </citation>
    <scope>NUCLEOTIDE SEQUENCE</scope>
    <source>
        <tissue evidence="1">Whole organism</tissue>
    </source>
</reference>